<keyword evidence="12" id="KW-0808">Transferase</keyword>
<comment type="function">
    <text evidence="9">Subunit of the oligosaccharyl transferase (OST) complex that catalyzes the initial transfer of a defined glycan (Glc(3)Man(9)GlcNAc(2) in eukaryotes) from the lipid carrier dolichol-pyrophosphate to an asparagine residue within an Asn-X-Ser/Thr consensus motif in nascent polypeptide chains, the first step in protein N-glycosylation. N-glycosylation occurs cotranslationally and the complex associates with the Sec61 complex at the channel-forming translocon complex that mediates protein translocation across the endoplasmic reticulum (ER).</text>
</comment>
<evidence type="ECO:0000256" key="9">
    <source>
        <dbReference type="RuleBase" id="RU361142"/>
    </source>
</evidence>
<protein>
    <recommendedName>
        <fullName evidence="4 9">Dolichyl-diphosphooligosaccharide--protein glycosyltransferase 48 kDa subunit</fullName>
        <shortName evidence="9">Oligosaccharyl transferase 48 kDa subunit</shortName>
    </recommendedName>
</protein>
<evidence type="ECO:0000256" key="7">
    <source>
        <dbReference type="ARBA" id="ARBA00022989"/>
    </source>
</evidence>
<dbReference type="AlphaFoldDB" id="A0A0V1M4Z1"/>
<comment type="similarity">
    <text evidence="3 9">Belongs to the DDOST 48 kDa subunit family.</text>
</comment>
<dbReference type="UniPathway" id="UPA00378"/>
<comment type="caution">
    <text evidence="12">The sequence shown here is derived from an EMBL/GenBank/DDBJ whole genome shotgun (WGS) entry which is preliminary data.</text>
</comment>
<dbReference type="GO" id="GO:0018279">
    <property type="term" value="P:protein N-linked glycosylation via asparagine"/>
    <property type="evidence" value="ECO:0007669"/>
    <property type="project" value="UniProtKB-UniRule"/>
</dbReference>
<dbReference type="GO" id="GO:0008250">
    <property type="term" value="C:oligosaccharyltransferase complex"/>
    <property type="evidence" value="ECO:0007669"/>
    <property type="project" value="TreeGrafter"/>
</dbReference>
<dbReference type="GO" id="GO:0016740">
    <property type="term" value="F:transferase activity"/>
    <property type="evidence" value="ECO:0007669"/>
    <property type="project" value="UniProtKB-KW"/>
</dbReference>
<dbReference type="Proteomes" id="UP000054843">
    <property type="component" value="Unassembled WGS sequence"/>
</dbReference>
<keyword evidence="9" id="KW-0732">Signal</keyword>
<evidence type="ECO:0000259" key="10">
    <source>
        <dbReference type="Pfam" id="PF03345"/>
    </source>
</evidence>
<feature type="chain" id="PRO_5006773935" description="Dolichyl-diphosphooligosaccharide--protein glycosyltransferase 48 kDa subunit" evidence="9">
    <location>
        <begin position="17"/>
        <end position="598"/>
    </location>
</feature>
<keyword evidence="13" id="KW-1185">Reference proteome</keyword>
<keyword evidence="5" id="KW-0812">Transmembrane</keyword>
<dbReference type="Pfam" id="PF23358">
    <property type="entry name" value="OST48_MD"/>
    <property type="match status" value="1"/>
</dbReference>
<evidence type="ECO:0000313" key="12">
    <source>
        <dbReference type="EMBL" id="KRZ66751.1"/>
    </source>
</evidence>
<sequence>MIALIIMLWITNHATTTETAGKILVLVDGLHVRETHSAYFEQLKNLGFEVTFRMADDPSLVLSKYGELLYHHIAIFAPSTIEFGGAVNVPEIVDFVDHGGNVLVAGDSRIGHAIGSLAAECGFEFGENSTAMIDHFNNDEALDNGQHTTFFVNSENVADADIIVEKKNLAPVVYRGTGLIRRENNPLTLAIMHAPRTAYARSLEGEAGMVNRKSHWRLIGNNAVLVGAVQAKNNARIVFTGSLDMFSDEFINSNYVQEGKKIVQTGNRDFVKAITEWVFKRKGVLRVKSIRHHRSGELVPPPDYTIMDAVEYEIEVEELKNGVWVPYTVNDMQMEFVRIDPFIRMTMKSKAGKYKANFKVPDVYGVYKFLVDYSRIGWTHLRNVTQVSVRPFKHHQFERFVPSAYPYYISAFTMMLSVCERAEEEQLEDERVGLNEKRWMDALKNIMNDSSTDWEKKEAAALMQAYLYECCVCYSDVVCSLHCCGSGTTGVDEDDEDELALPIVDVTLGSHVASTSYAFVEGAFHLGDGEHEQLVPAETVLASADVAVAGDAENHLVFHHQPDRRLESHLPVQAVPLAQTAYIVDSLLPVGRVVADAQ</sequence>
<evidence type="ECO:0000256" key="6">
    <source>
        <dbReference type="ARBA" id="ARBA00022824"/>
    </source>
</evidence>
<evidence type="ECO:0000256" key="8">
    <source>
        <dbReference type="ARBA" id="ARBA00023136"/>
    </source>
</evidence>
<proteinExistence type="inferred from homology"/>
<feature type="domain" description="OST48 middle" evidence="11">
    <location>
        <begin position="292"/>
        <end position="418"/>
    </location>
</feature>
<evidence type="ECO:0000313" key="13">
    <source>
        <dbReference type="Proteomes" id="UP000054843"/>
    </source>
</evidence>
<dbReference type="PANTHER" id="PTHR10830">
    <property type="entry name" value="DOLICHYL-DIPHOSPHOOLIGOSACCHARIDE--PROTEIN GLYCOSYLTRANSFERASE 48 KDA SUBUNIT"/>
    <property type="match status" value="1"/>
</dbReference>
<dbReference type="EMBL" id="JYDO01000226">
    <property type="protein sequence ID" value="KRZ66751.1"/>
    <property type="molecule type" value="Genomic_DNA"/>
</dbReference>
<evidence type="ECO:0000256" key="2">
    <source>
        <dbReference type="ARBA" id="ARBA00004922"/>
    </source>
</evidence>
<keyword evidence="6 9" id="KW-0256">Endoplasmic reticulum</keyword>
<dbReference type="Pfam" id="PF03345">
    <property type="entry name" value="OST48_N"/>
    <property type="match status" value="1"/>
</dbReference>
<dbReference type="STRING" id="268474.A0A0V1M4Z1"/>
<comment type="pathway">
    <text evidence="2 9">Protein modification; protein glycosylation.</text>
</comment>
<comment type="subcellular location">
    <subcellularLocation>
        <location evidence="1 9">Endoplasmic reticulum membrane</location>
        <topology evidence="1 9">Single-pass type I membrane protein</topology>
    </subcellularLocation>
</comment>
<dbReference type="InterPro" id="IPR005013">
    <property type="entry name" value="DDOST_48_kDa_subunit"/>
</dbReference>
<dbReference type="InterPro" id="IPR055459">
    <property type="entry name" value="OST48_MD"/>
</dbReference>
<evidence type="ECO:0000256" key="1">
    <source>
        <dbReference type="ARBA" id="ARBA00004115"/>
    </source>
</evidence>
<dbReference type="InterPro" id="IPR055457">
    <property type="entry name" value="OST48_N"/>
</dbReference>
<dbReference type="OrthoDB" id="29105at2759"/>
<reference evidence="12 13" key="1">
    <citation type="submission" date="2015-01" db="EMBL/GenBank/DDBJ databases">
        <title>Evolution of Trichinella species and genotypes.</title>
        <authorList>
            <person name="Korhonen P.K."/>
            <person name="Edoardo P."/>
            <person name="Giuseppe L.R."/>
            <person name="Gasser R.B."/>
        </authorList>
    </citation>
    <scope>NUCLEOTIDE SEQUENCE [LARGE SCALE GENOMIC DNA]</scope>
    <source>
        <strain evidence="12">ISS1980</strain>
    </source>
</reference>
<feature type="signal peptide" evidence="9">
    <location>
        <begin position="1"/>
        <end position="16"/>
    </location>
</feature>
<name>A0A0V1M4Z1_9BILA</name>
<dbReference type="PANTHER" id="PTHR10830:SF0">
    <property type="entry name" value="DOLICHYL-DIPHOSPHOOLIGOSACCHARIDE--PROTEIN GLYCOSYLTRANSFERASE 48 KDA SUBUNIT"/>
    <property type="match status" value="1"/>
</dbReference>
<comment type="subunit">
    <text evidence="9">Component of the oligosaccharyltransferase (OST) complex.</text>
</comment>
<feature type="domain" description="OST48 N-terminal" evidence="10">
    <location>
        <begin position="22"/>
        <end position="278"/>
    </location>
</feature>
<organism evidence="12 13">
    <name type="scientific">Trichinella papuae</name>
    <dbReference type="NCBI Taxonomy" id="268474"/>
    <lineage>
        <taxon>Eukaryota</taxon>
        <taxon>Metazoa</taxon>
        <taxon>Ecdysozoa</taxon>
        <taxon>Nematoda</taxon>
        <taxon>Enoplea</taxon>
        <taxon>Dorylaimia</taxon>
        <taxon>Trichinellida</taxon>
        <taxon>Trichinellidae</taxon>
        <taxon>Trichinella</taxon>
    </lineage>
</organism>
<evidence type="ECO:0000259" key="11">
    <source>
        <dbReference type="Pfam" id="PF23358"/>
    </source>
</evidence>
<keyword evidence="7" id="KW-1133">Transmembrane helix</keyword>
<keyword evidence="8" id="KW-0472">Membrane</keyword>
<evidence type="ECO:0000256" key="5">
    <source>
        <dbReference type="ARBA" id="ARBA00022692"/>
    </source>
</evidence>
<evidence type="ECO:0000256" key="3">
    <source>
        <dbReference type="ARBA" id="ARBA00008743"/>
    </source>
</evidence>
<gene>
    <name evidence="12" type="primary">DDOST</name>
    <name evidence="12" type="ORF">T10_3983</name>
</gene>
<accession>A0A0V1M4Z1</accession>
<evidence type="ECO:0000256" key="4">
    <source>
        <dbReference type="ARBA" id="ARBA00013350"/>
    </source>
</evidence>